<sequence length="73" mass="8763">MKTQDERIRYVIQHKDGTFLNVRGERKSDFMTVDRWVNVEDVDAFLHGYYAPEKPEDYHAQPVRITYELEVSE</sequence>
<proteinExistence type="predicted"/>
<comment type="caution">
    <text evidence="1">The sequence shown here is derived from an EMBL/GenBank/DDBJ whole genome shotgun (WGS) entry which is preliminary data.</text>
</comment>
<evidence type="ECO:0000313" key="1">
    <source>
        <dbReference type="EMBL" id="OMD30770.1"/>
    </source>
</evidence>
<keyword evidence="2" id="KW-1185">Reference proteome</keyword>
<reference evidence="1 2" key="1">
    <citation type="submission" date="2016-11" db="EMBL/GenBank/DDBJ databases">
        <title>Paenibacillus species isolates.</title>
        <authorList>
            <person name="Beno S.M."/>
        </authorList>
    </citation>
    <scope>NUCLEOTIDE SEQUENCE [LARGE SCALE GENOMIC DNA]</scope>
    <source>
        <strain evidence="1 2">FSL H7-0433</strain>
    </source>
</reference>
<dbReference type="EMBL" id="MPVP01000115">
    <property type="protein sequence ID" value="OMD30770.1"/>
    <property type="molecule type" value="Genomic_DNA"/>
</dbReference>
<evidence type="ECO:0000313" key="2">
    <source>
        <dbReference type="Proteomes" id="UP000187158"/>
    </source>
</evidence>
<accession>A0ABX3GL37</accession>
<dbReference type="Proteomes" id="UP000187158">
    <property type="component" value="Unassembled WGS sequence"/>
</dbReference>
<dbReference type="RefSeq" id="WP_076219308.1">
    <property type="nucleotide sequence ID" value="NZ_MPVM01000002.1"/>
</dbReference>
<organism evidence="1 2">
    <name type="scientific">Paenibacillus odorifer</name>
    <dbReference type="NCBI Taxonomy" id="189426"/>
    <lineage>
        <taxon>Bacteria</taxon>
        <taxon>Bacillati</taxon>
        <taxon>Bacillota</taxon>
        <taxon>Bacilli</taxon>
        <taxon>Bacillales</taxon>
        <taxon>Paenibacillaceae</taxon>
        <taxon>Paenibacillus</taxon>
    </lineage>
</organism>
<protein>
    <submittedName>
        <fullName evidence="1">Uncharacterized protein</fullName>
    </submittedName>
</protein>
<name>A0ABX3GL37_9BACL</name>
<gene>
    <name evidence="1" type="ORF">BSO21_17840</name>
</gene>